<dbReference type="AlphaFoldDB" id="A0A2T4MDM3"/>
<protein>
    <submittedName>
        <fullName evidence="10">Zinc ABC transporter substrate-binding lipoprotein AdcA</fullName>
    </submittedName>
</protein>
<dbReference type="SUPFAM" id="SSF53807">
    <property type="entry name" value="Helical backbone' metal receptor"/>
    <property type="match status" value="1"/>
</dbReference>
<dbReference type="PANTHER" id="PTHR42953">
    <property type="entry name" value="HIGH-AFFINITY ZINC UPTAKE SYSTEM PROTEIN ZNUA-RELATED"/>
    <property type="match status" value="1"/>
</dbReference>
<keyword evidence="1 6" id="KW-0813">Transport</keyword>
<dbReference type="Pfam" id="PF09223">
    <property type="entry name" value="ZinT"/>
    <property type="match status" value="1"/>
</dbReference>
<keyword evidence="3" id="KW-0862">Zinc</keyword>
<evidence type="ECO:0000256" key="3">
    <source>
        <dbReference type="ARBA" id="ARBA00022833"/>
    </source>
</evidence>
<dbReference type="InterPro" id="IPR006127">
    <property type="entry name" value="ZnuA-like"/>
</dbReference>
<evidence type="ECO:0000256" key="7">
    <source>
        <dbReference type="SAM" id="Coils"/>
    </source>
</evidence>
<dbReference type="GO" id="GO:0008270">
    <property type="term" value="F:zinc ion binding"/>
    <property type="evidence" value="ECO:0007669"/>
    <property type="project" value="InterPro"/>
</dbReference>
<evidence type="ECO:0000256" key="8">
    <source>
        <dbReference type="SAM" id="SignalP"/>
    </source>
</evidence>
<evidence type="ECO:0000256" key="2">
    <source>
        <dbReference type="ARBA" id="ARBA00022729"/>
    </source>
</evidence>
<dbReference type="InterPro" id="IPR050492">
    <property type="entry name" value="Bact_metal-bind_prot9"/>
</dbReference>
<evidence type="ECO:0000256" key="1">
    <source>
        <dbReference type="ARBA" id="ARBA00022448"/>
    </source>
</evidence>
<dbReference type="InterPro" id="IPR012674">
    <property type="entry name" value="Calycin"/>
</dbReference>
<feature type="signal peptide" evidence="8">
    <location>
        <begin position="1"/>
        <end position="19"/>
    </location>
</feature>
<dbReference type="PRINTS" id="PR00690">
    <property type="entry name" value="ADHESNFAMILY"/>
</dbReference>
<dbReference type="SUPFAM" id="SSF50814">
    <property type="entry name" value="Lipocalins"/>
    <property type="match status" value="1"/>
</dbReference>
<name>A0A2T4MDM3_9STAP</name>
<dbReference type="PRINTS" id="PR00691">
    <property type="entry name" value="ADHESINB"/>
</dbReference>
<evidence type="ECO:0000256" key="4">
    <source>
        <dbReference type="ARBA" id="ARBA00022906"/>
    </source>
</evidence>
<feature type="domain" description="ZinT" evidence="9">
    <location>
        <begin position="331"/>
        <end position="510"/>
    </location>
</feature>
<proteinExistence type="inferred from homology"/>
<dbReference type="InterPro" id="IPR015304">
    <property type="entry name" value="ZinT_dom"/>
</dbReference>
<dbReference type="Gene3D" id="2.40.128.20">
    <property type="match status" value="1"/>
</dbReference>
<keyword evidence="7" id="KW-0175">Coiled coil</keyword>
<evidence type="ECO:0000256" key="6">
    <source>
        <dbReference type="RuleBase" id="RU003512"/>
    </source>
</evidence>
<dbReference type="Gene3D" id="3.40.50.1980">
    <property type="entry name" value="Nitrogenase molybdenum iron protein domain"/>
    <property type="match status" value="2"/>
</dbReference>
<keyword evidence="5" id="KW-0406">Ion transport</keyword>
<dbReference type="Pfam" id="PF01297">
    <property type="entry name" value="ZnuA"/>
    <property type="match status" value="1"/>
</dbReference>
<dbReference type="GO" id="GO:0007155">
    <property type="term" value="P:cell adhesion"/>
    <property type="evidence" value="ECO:0007669"/>
    <property type="project" value="InterPro"/>
</dbReference>
<evidence type="ECO:0000256" key="5">
    <source>
        <dbReference type="ARBA" id="ARBA00023065"/>
    </source>
</evidence>
<evidence type="ECO:0000259" key="9">
    <source>
        <dbReference type="Pfam" id="PF09223"/>
    </source>
</evidence>
<accession>A0A2T4MDM3</accession>
<dbReference type="InterPro" id="IPR006128">
    <property type="entry name" value="Lipoprotein_PsaA-like"/>
</dbReference>
<comment type="caution">
    <text evidence="10">The sequence shown here is derived from an EMBL/GenBank/DDBJ whole genome shotgun (WGS) entry which is preliminary data.</text>
</comment>
<dbReference type="GeneID" id="57692834"/>
<evidence type="ECO:0000313" key="10">
    <source>
        <dbReference type="EMBL" id="NJI01744.1"/>
    </source>
</evidence>
<gene>
    <name evidence="10" type="primary">adcA</name>
    <name evidence="10" type="ORF">GLV84_02545</name>
</gene>
<dbReference type="GO" id="GO:0006829">
    <property type="term" value="P:zinc ion transport"/>
    <property type="evidence" value="ECO:0007669"/>
    <property type="project" value="UniProtKB-KW"/>
</dbReference>
<feature type="chain" id="PRO_5044070798" evidence="8">
    <location>
        <begin position="20"/>
        <end position="510"/>
    </location>
</feature>
<dbReference type="RefSeq" id="WP_107368759.1">
    <property type="nucleotide sequence ID" value="NZ_CP045927.1"/>
</dbReference>
<dbReference type="NCBIfam" id="NF033605">
    <property type="entry name" value="Zn_bnd_ABC_AdcA"/>
    <property type="match status" value="1"/>
</dbReference>
<keyword evidence="4" id="KW-0864">Zinc transport</keyword>
<comment type="similarity">
    <text evidence="6">Belongs to the bacterial solute-binding protein 9 family.</text>
</comment>
<dbReference type="EMBL" id="WMFL01000041">
    <property type="protein sequence ID" value="NJI01744.1"/>
    <property type="molecule type" value="Genomic_DNA"/>
</dbReference>
<organism evidence="10 11">
    <name type="scientific">Staphylococcus agnetis</name>
    <dbReference type="NCBI Taxonomy" id="985762"/>
    <lineage>
        <taxon>Bacteria</taxon>
        <taxon>Bacillati</taxon>
        <taxon>Bacillota</taxon>
        <taxon>Bacilli</taxon>
        <taxon>Bacillales</taxon>
        <taxon>Staphylococcaceae</taxon>
        <taxon>Staphylococcus</taxon>
    </lineage>
</organism>
<feature type="coiled-coil region" evidence="7">
    <location>
        <begin position="175"/>
        <end position="202"/>
    </location>
</feature>
<keyword evidence="10" id="KW-0449">Lipoprotein</keyword>
<keyword evidence="2 8" id="KW-0732">Signal</keyword>
<dbReference type="InterPro" id="IPR006129">
    <property type="entry name" value="AdhesinB"/>
</dbReference>
<dbReference type="PROSITE" id="PS51257">
    <property type="entry name" value="PROKAR_LIPOPROTEIN"/>
    <property type="match status" value="1"/>
</dbReference>
<dbReference type="PANTHER" id="PTHR42953:SF8">
    <property type="entry name" value="ZINT DOMAIN-CONTAINING PROTEIN"/>
    <property type="match status" value="1"/>
</dbReference>
<reference evidence="10" key="1">
    <citation type="submission" date="2019-11" db="EMBL/GenBank/DDBJ databases">
        <title>Whole genome comparisons of Staphylococcus agnetis isolates from cattle and chickens.</title>
        <authorList>
            <person name="Rhoads D."/>
            <person name="Shwani A."/>
            <person name="Adkins P."/>
            <person name="Calcutt M."/>
            <person name="Middleton J."/>
        </authorList>
    </citation>
    <scope>NUCLEOTIDE SEQUENCE</scope>
    <source>
        <strain evidence="10">1387</strain>
    </source>
</reference>
<evidence type="ECO:0000313" key="11">
    <source>
        <dbReference type="Proteomes" id="UP000646308"/>
    </source>
</evidence>
<dbReference type="Proteomes" id="UP000646308">
    <property type="component" value="Unassembled WGS sequence"/>
</dbReference>
<sequence length="510" mass="57848">MKKHLKILLGLACSCAVLVGCGPQEDKDKNDDKLSVTTTVFPLQSFVKQIGGAHVKVNTLYPAGADLHHFEPSQKDIINASQSDLFIYTGDNLDPVAKKVASAIKADDKKLSLENHIDKSELLTDTHEHGSDEHHHETGHHHGGYDPHVWLDPKFNEKFIESIRDELVKKDPSHKNTYEKNAEQLLKDVANIDKKLEKATQNHKGHAVFISHESLGYLANRYGFKQVGIQSLNAEDPSQKQLQNIVKDINETKAKYILYEDNLSNKVTETVRQETRAEPLRFNNMESVSKSQAKDATYQSLMNENIQHIEKALNDKVTLDTKDDNDTQKHAKAIYDGYFKDSQVKDRALSDYEGEWQSVYPLLKAGALDEVFEHKAKQKGDKSAKAYKAYYNVGYQTDINNITISNGTITFMKNGQSVTGQYEYAGKDILKYEKGNRGVRYTFELVGTGSKDLPKYVQFSDHNIAPTKTGHFHIFMGNDREALLKEMENWPTYYPSHLSEKEIKEEMLAH</sequence>